<dbReference type="GO" id="GO:0022857">
    <property type="term" value="F:transmembrane transporter activity"/>
    <property type="evidence" value="ECO:0007669"/>
    <property type="project" value="InterPro"/>
</dbReference>
<feature type="transmembrane region" description="Helical" evidence="1">
    <location>
        <begin position="221"/>
        <end position="239"/>
    </location>
</feature>
<evidence type="ECO:0000313" key="9">
    <source>
        <dbReference type="Proteomes" id="UP000062398"/>
    </source>
</evidence>
<name>A0A0K1SY62_9CREN</name>
<keyword evidence="1" id="KW-1133">Transmembrane helix</keyword>
<feature type="transmembrane region" description="Helical" evidence="1">
    <location>
        <begin position="280"/>
        <end position="301"/>
    </location>
</feature>
<dbReference type="EMBL" id="CP012172">
    <property type="protein sequence ID" value="AKV75020.1"/>
    <property type="molecule type" value="Genomic_DNA"/>
</dbReference>
<evidence type="ECO:0000313" key="10">
    <source>
        <dbReference type="Proteomes" id="UP000062475"/>
    </source>
</evidence>
<evidence type="ECO:0000313" key="11">
    <source>
        <dbReference type="Proteomes" id="UP000068832"/>
    </source>
</evidence>
<dbReference type="InterPro" id="IPR036259">
    <property type="entry name" value="MFS_trans_sf"/>
</dbReference>
<evidence type="ECO:0000313" key="8">
    <source>
        <dbReference type="Proteomes" id="UP000061362"/>
    </source>
</evidence>
<proteinExistence type="predicted"/>
<dbReference type="Proteomes" id="UP000068832">
    <property type="component" value="Chromosome"/>
</dbReference>
<dbReference type="PATRIC" id="fig|43687.5.peg.2243"/>
<reference evidence="8 9" key="1">
    <citation type="journal article" date="2015" name="Genome Announc.">
        <title>Complete Genome Sequences of Evolved Arsenate-Resistant Metallosphaera sedula Strains.</title>
        <authorList>
            <person name="Ai C."/>
            <person name="McCarthy S."/>
            <person name="Schackwitz W."/>
            <person name="Martin J."/>
            <person name="Lipzen A."/>
            <person name="Blum P."/>
        </authorList>
    </citation>
    <scope>NUCLEOTIDE SEQUENCE [LARGE SCALE GENOMIC DNA]</scope>
    <source>
        <strain evidence="4 9">ARS120-1</strain>
        <strain evidence="5 8">ARS120-2</strain>
        <strain evidence="2 11">ARS50-1</strain>
        <strain evidence="3 10">ARS50-2</strain>
    </source>
</reference>
<dbReference type="Proteomes" id="UP000061362">
    <property type="component" value="Chromosome"/>
</dbReference>
<gene>
    <name evidence="2" type="ORF">MsedA_2136</name>
    <name evidence="3" type="ORF">MsedB_2138</name>
    <name evidence="4" type="ORF">MsedC_2136</name>
    <name evidence="5" type="ORF">MsedD_2137</name>
    <name evidence="6" type="ORF">MsedE_2138</name>
</gene>
<accession>A0A0K1SY62</accession>
<dbReference type="Proteomes" id="UP000062398">
    <property type="component" value="Chromosome"/>
</dbReference>
<feature type="transmembrane region" description="Helical" evidence="1">
    <location>
        <begin position="67"/>
        <end position="84"/>
    </location>
</feature>
<organism evidence="4 9">
    <name type="scientific">Metallosphaera sedula</name>
    <dbReference type="NCBI Taxonomy" id="43687"/>
    <lineage>
        <taxon>Archaea</taxon>
        <taxon>Thermoproteota</taxon>
        <taxon>Thermoprotei</taxon>
        <taxon>Sulfolobales</taxon>
        <taxon>Sulfolobaceae</taxon>
        <taxon>Metallosphaera</taxon>
    </lineage>
</organism>
<protein>
    <submittedName>
        <fullName evidence="4">MFS transporter</fullName>
    </submittedName>
</protein>
<keyword evidence="1" id="KW-0472">Membrane</keyword>
<reference evidence="6 7" key="2">
    <citation type="submission" date="2015-07" db="EMBL/GenBank/DDBJ databases">
        <title>Physiological, transcriptional responses and genome re-sequencing of acid resistant extremely thermoacidophilic Metallosphaera sedula SARC-M1.</title>
        <authorList>
            <person name="Ai C."/>
            <person name="McCarthy S."/>
            <person name="Eckrich V."/>
            <person name="Rudrappa D."/>
            <person name="Qiu G."/>
            <person name="Blum P."/>
        </authorList>
    </citation>
    <scope>NUCLEOTIDE SEQUENCE [LARGE SCALE GENOMIC DNA]</scope>
    <source>
        <strain evidence="6 7">SARC-M1</strain>
    </source>
</reference>
<dbReference type="Proteomes" id="UP000062475">
    <property type="component" value="Chromosome"/>
</dbReference>
<keyword evidence="1" id="KW-0812">Transmembrane</keyword>
<sequence length="371" mass="40955">MMRRFLSQPLLITATTYMGIWYPVTLYSQTKSIFLLGLATTLYNLSNAIGSYFWGDLLDKTERRFEYGILLPVSLAISALLLGGKLEESLLGYTITGFASALNSPLYSLLLLENYSFEEIPKMNSRLSQLTLLGNAVGSISAIAVSSFLFPLLVCVASIPLTVMSLRGAHGKINIDKPSRLRSIRELTGALTSFTAFNFGAEIFFTTFVPFNYLMGNPGSYIYVSYFVLYLLDEGIYYVAGKWSPGREAFLMHLSIMGRAMLVLGISLILKLGIRSSEATIPLFVTFGSFYPLFGTSFFSFMFRNLKRNRGSIIGVFNAVEDVANIGGSATVSFLGSDLNLDYLVAFYSFALSAVTLYSFITRRLSSPSSN</sequence>
<dbReference type="EMBL" id="CP012174">
    <property type="protein sequence ID" value="AKV79508.1"/>
    <property type="molecule type" value="Genomic_DNA"/>
</dbReference>
<dbReference type="EMBL" id="CP012176">
    <property type="protein sequence ID" value="AKV83984.1"/>
    <property type="molecule type" value="Genomic_DNA"/>
</dbReference>
<evidence type="ECO:0000313" key="4">
    <source>
        <dbReference type="EMBL" id="AKV79508.1"/>
    </source>
</evidence>
<evidence type="ECO:0000313" key="2">
    <source>
        <dbReference type="EMBL" id="AKV75020.1"/>
    </source>
</evidence>
<evidence type="ECO:0000313" key="5">
    <source>
        <dbReference type="EMBL" id="AKV81753.1"/>
    </source>
</evidence>
<feature type="transmembrane region" description="Helical" evidence="1">
    <location>
        <begin position="187"/>
        <end position="209"/>
    </location>
</feature>
<dbReference type="EMBL" id="CP012175">
    <property type="protein sequence ID" value="AKV81753.1"/>
    <property type="molecule type" value="Genomic_DNA"/>
</dbReference>
<dbReference type="Gene3D" id="1.20.1250.20">
    <property type="entry name" value="MFS general substrate transporter like domains"/>
    <property type="match status" value="1"/>
</dbReference>
<evidence type="ECO:0000313" key="3">
    <source>
        <dbReference type="EMBL" id="AKV77258.1"/>
    </source>
</evidence>
<dbReference type="EMBL" id="CP012173">
    <property type="protein sequence ID" value="AKV77258.1"/>
    <property type="molecule type" value="Genomic_DNA"/>
</dbReference>
<feature type="transmembrane region" description="Helical" evidence="1">
    <location>
        <begin position="32"/>
        <end position="55"/>
    </location>
</feature>
<evidence type="ECO:0000313" key="7">
    <source>
        <dbReference type="Proteomes" id="UP000056255"/>
    </source>
</evidence>
<feature type="transmembrane region" description="Helical" evidence="1">
    <location>
        <begin position="90"/>
        <end position="112"/>
    </location>
</feature>
<evidence type="ECO:0000256" key="1">
    <source>
        <dbReference type="SAM" id="Phobius"/>
    </source>
</evidence>
<feature type="transmembrane region" description="Helical" evidence="1">
    <location>
        <begin position="341"/>
        <end position="361"/>
    </location>
</feature>
<dbReference type="SUPFAM" id="SSF103473">
    <property type="entry name" value="MFS general substrate transporter"/>
    <property type="match status" value="1"/>
</dbReference>
<dbReference type="InterPro" id="IPR011701">
    <property type="entry name" value="MFS"/>
</dbReference>
<dbReference type="Pfam" id="PF07690">
    <property type="entry name" value="MFS_1"/>
    <property type="match status" value="1"/>
</dbReference>
<evidence type="ECO:0000313" key="6">
    <source>
        <dbReference type="EMBL" id="AKV83984.1"/>
    </source>
</evidence>
<dbReference type="AlphaFoldDB" id="A0A0K1SY62"/>
<feature type="transmembrane region" description="Helical" evidence="1">
    <location>
        <begin position="251"/>
        <end position="274"/>
    </location>
</feature>
<dbReference type="Proteomes" id="UP000056255">
    <property type="component" value="Chromosome"/>
</dbReference>